<keyword evidence="9" id="KW-0718">Serine biosynthesis</keyword>
<proteinExistence type="inferred from homology"/>
<dbReference type="SFLD" id="SFLDG01137">
    <property type="entry name" value="C1.6.1:_Phosphoserine_Phosphat"/>
    <property type="match status" value="1"/>
</dbReference>
<dbReference type="InterPro" id="IPR050582">
    <property type="entry name" value="HAD-like_SerB"/>
</dbReference>
<dbReference type="GO" id="GO:0016787">
    <property type="term" value="F:hydrolase activity"/>
    <property type="evidence" value="ECO:0007669"/>
    <property type="project" value="UniProtKB-KW"/>
</dbReference>
<evidence type="ECO:0000256" key="4">
    <source>
        <dbReference type="ARBA" id="ARBA00012640"/>
    </source>
</evidence>
<evidence type="ECO:0000256" key="1">
    <source>
        <dbReference type="ARBA" id="ARBA00001946"/>
    </source>
</evidence>
<dbReference type="InterPro" id="IPR023214">
    <property type="entry name" value="HAD_sf"/>
</dbReference>
<dbReference type="PANTHER" id="PTHR43344:SF2">
    <property type="entry name" value="PHOSPHOSERINE PHOSPHATASE"/>
    <property type="match status" value="1"/>
</dbReference>
<evidence type="ECO:0000313" key="13">
    <source>
        <dbReference type="EMBL" id="MDR6267777.1"/>
    </source>
</evidence>
<evidence type="ECO:0000256" key="3">
    <source>
        <dbReference type="ARBA" id="ARBA00009184"/>
    </source>
</evidence>
<keyword evidence="14" id="KW-1185">Reference proteome</keyword>
<dbReference type="SUPFAM" id="SSF56784">
    <property type="entry name" value="HAD-like"/>
    <property type="match status" value="1"/>
</dbReference>
<comment type="cofactor">
    <cofactor evidence="1">
        <name>Mg(2+)</name>
        <dbReference type="ChEBI" id="CHEBI:18420"/>
    </cofactor>
</comment>
<comment type="similarity">
    <text evidence="3">Belongs to the HAD-like hydrolase superfamily. SerB family.</text>
</comment>
<comment type="catalytic activity">
    <reaction evidence="12">
        <text>O-phospho-D-serine + H2O = D-serine + phosphate</text>
        <dbReference type="Rhea" id="RHEA:24873"/>
        <dbReference type="ChEBI" id="CHEBI:15377"/>
        <dbReference type="ChEBI" id="CHEBI:35247"/>
        <dbReference type="ChEBI" id="CHEBI:43474"/>
        <dbReference type="ChEBI" id="CHEBI:58680"/>
        <dbReference type="EC" id="3.1.3.3"/>
    </reaction>
</comment>
<dbReference type="NCBIfam" id="TIGR00338">
    <property type="entry name" value="serB"/>
    <property type="match status" value="1"/>
</dbReference>
<dbReference type="CDD" id="cd07500">
    <property type="entry name" value="HAD_PSP"/>
    <property type="match status" value="1"/>
</dbReference>
<reference evidence="13 14" key="1">
    <citation type="submission" date="2023-07" db="EMBL/GenBank/DDBJ databases">
        <title>Sequencing the genomes of 1000 actinobacteria strains.</title>
        <authorList>
            <person name="Klenk H.-P."/>
        </authorList>
    </citation>
    <scope>NUCLEOTIDE SEQUENCE [LARGE SCALE GENOMIC DNA]</scope>
    <source>
        <strain evidence="13 14">DSM 14555</strain>
    </source>
</reference>
<gene>
    <name evidence="13" type="ORF">JOE69_000015</name>
</gene>
<dbReference type="InterPro" id="IPR036412">
    <property type="entry name" value="HAD-like_sf"/>
</dbReference>
<dbReference type="Gene3D" id="3.40.50.1000">
    <property type="entry name" value="HAD superfamily/HAD-like"/>
    <property type="match status" value="1"/>
</dbReference>
<organism evidence="13 14">
    <name type="scientific">Arthrobacter russicus</name>
    <dbReference type="NCBI Taxonomy" id="172040"/>
    <lineage>
        <taxon>Bacteria</taxon>
        <taxon>Bacillati</taxon>
        <taxon>Actinomycetota</taxon>
        <taxon>Actinomycetes</taxon>
        <taxon>Micrococcales</taxon>
        <taxon>Micrococcaceae</taxon>
        <taxon>Arthrobacter</taxon>
    </lineage>
</organism>
<dbReference type="PANTHER" id="PTHR43344">
    <property type="entry name" value="PHOSPHOSERINE PHOSPHATASE"/>
    <property type="match status" value="1"/>
</dbReference>
<protein>
    <recommendedName>
        <fullName evidence="4">phosphoserine phosphatase</fullName>
        <ecNumber evidence="4">3.1.3.3</ecNumber>
    </recommendedName>
    <alternativeName>
        <fullName evidence="10">O-phosphoserine phosphohydrolase</fullName>
    </alternativeName>
</protein>
<dbReference type="Pfam" id="PF12710">
    <property type="entry name" value="HAD"/>
    <property type="match status" value="1"/>
</dbReference>
<evidence type="ECO:0000256" key="7">
    <source>
        <dbReference type="ARBA" id="ARBA00022801"/>
    </source>
</evidence>
<keyword evidence="8" id="KW-0460">Magnesium</keyword>
<dbReference type="Proteomes" id="UP001185069">
    <property type="component" value="Unassembled WGS sequence"/>
</dbReference>
<evidence type="ECO:0000256" key="10">
    <source>
        <dbReference type="ARBA" id="ARBA00031693"/>
    </source>
</evidence>
<comment type="catalytic activity">
    <reaction evidence="11">
        <text>O-phospho-L-serine + H2O = L-serine + phosphate</text>
        <dbReference type="Rhea" id="RHEA:21208"/>
        <dbReference type="ChEBI" id="CHEBI:15377"/>
        <dbReference type="ChEBI" id="CHEBI:33384"/>
        <dbReference type="ChEBI" id="CHEBI:43474"/>
        <dbReference type="ChEBI" id="CHEBI:57524"/>
        <dbReference type="EC" id="3.1.3.3"/>
    </reaction>
</comment>
<dbReference type="SFLD" id="SFLDS00003">
    <property type="entry name" value="Haloacid_Dehalogenase"/>
    <property type="match status" value="1"/>
</dbReference>
<evidence type="ECO:0000256" key="9">
    <source>
        <dbReference type="ARBA" id="ARBA00023299"/>
    </source>
</evidence>
<evidence type="ECO:0000256" key="11">
    <source>
        <dbReference type="ARBA" id="ARBA00048138"/>
    </source>
</evidence>
<dbReference type="SFLD" id="SFLDF00029">
    <property type="entry name" value="phosphoserine_phosphatase"/>
    <property type="match status" value="1"/>
</dbReference>
<name>A0ABU1J5S7_9MICC</name>
<evidence type="ECO:0000256" key="2">
    <source>
        <dbReference type="ARBA" id="ARBA00005135"/>
    </source>
</evidence>
<comment type="pathway">
    <text evidence="2">Amino-acid biosynthesis; L-serine biosynthesis; L-serine from 3-phospho-D-glycerate: step 3/3.</text>
</comment>
<accession>A0ABU1J5S7</accession>
<keyword evidence="7 13" id="KW-0378">Hydrolase</keyword>
<dbReference type="EC" id="3.1.3.3" evidence="4"/>
<keyword evidence="6" id="KW-0479">Metal-binding</keyword>
<sequence>MPDRYAAFCYAPELTAQQCRRFDEAIARFTDSTTGPRDGRTPDYSFHSQTLELPSEQIRQTRDLLRGTFAKAPVSTALVPTSLREGAKKLIVMDVDSTLIQQEVIELLAAHAGRAEEVRAVTEAAMRGELDFEQSLHARVQTLAGLPETVFGEVHEAIRFSPGAERLIRTARAGGHTVAAVSGGFSQILAPIAARLGLDFATANDLEVEDGRLTGRVRGRIIDRAAKAQALRQWSAAVGIPLGASIAIGDGANDLDMMSAAGFSVAFNAKPAVVEAADAAIWRLDLVVDLAGL</sequence>
<dbReference type="InterPro" id="IPR004469">
    <property type="entry name" value="PSP"/>
</dbReference>
<dbReference type="SFLD" id="SFLDG01136">
    <property type="entry name" value="C1.6:_Phosphoserine_Phosphatas"/>
    <property type="match status" value="1"/>
</dbReference>
<dbReference type="EMBL" id="JAVDQF010000001">
    <property type="protein sequence ID" value="MDR6267777.1"/>
    <property type="molecule type" value="Genomic_DNA"/>
</dbReference>
<evidence type="ECO:0000256" key="6">
    <source>
        <dbReference type="ARBA" id="ARBA00022723"/>
    </source>
</evidence>
<dbReference type="RefSeq" id="WP_309795009.1">
    <property type="nucleotide sequence ID" value="NZ_BAAAHY010000006.1"/>
</dbReference>
<evidence type="ECO:0000313" key="14">
    <source>
        <dbReference type="Proteomes" id="UP001185069"/>
    </source>
</evidence>
<evidence type="ECO:0000256" key="8">
    <source>
        <dbReference type="ARBA" id="ARBA00022842"/>
    </source>
</evidence>
<comment type="caution">
    <text evidence="13">The sequence shown here is derived from an EMBL/GenBank/DDBJ whole genome shotgun (WGS) entry which is preliminary data.</text>
</comment>
<keyword evidence="5" id="KW-0028">Amino-acid biosynthesis</keyword>
<evidence type="ECO:0000256" key="5">
    <source>
        <dbReference type="ARBA" id="ARBA00022605"/>
    </source>
</evidence>
<evidence type="ECO:0000256" key="12">
    <source>
        <dbReference type="ARBA" id="ARBA00048523"/>
    </source>
</evidence>
<dbReference type="NCBIfam" id="TIGR01488">
    <property type="entry name" value="HAD-SF-IB"/>
    <property type="match status" value="1"/>
</dbReference>